<dbReference type="EMBL" id="RWGY01000594">
    <property type="protein sequence ID" value="TVU00397.1"/>
    <property type="molecule type" value="Genomic_DNA"/>
</dbReference>
<feature type="compositionally biased region" description="Basic and acidic residues" evidence="1">
    <location>
        <begin position="80"/>
        <end position="91"/>
    </location>
</feature>
<evidence type="ECO:0000313" key="3">
    <source>
        <dbReference type="EMBL" id="TVU00397.1"/>
    </source>
</evidence>
<comment type="caution">
    <text evidence="3">The sequence shown here is derived from an EMBL/GenBank/DDBJ whole genome shotgun (WGS) entry which is preliminary data.</text>
</comment>
<gene>
    <name evidence="3" type="ORF">EJB05_54164</name>
</gene>
<reference evidence="3 4" key="1">
    <citation type="journal article" date="2019" name="Sci. Rep.">
        <title>A high-quality genome of Eragrostis curvula grass provides insights into Poaceae evolution and supports new strategies to enhance forage quality.</title>
        <authorList>
            <person name="Carballo J."/>
            <person name="Santos B.A.C.M."/>
            <person name="Zappacosta D."/>
            <person name="Garbus I."/>
            <person name="Selva J.P."/>
            <person name="Gallo C.A."/>
            <person name="Diaz A."/>
            <person name="Albertini E."/>
            <person name="Caccamo M."/>
            <person name="Echenique V."/>
        </authorList>
    </citation>
    <scope>NUCLEOTIDE SEQUENCE [LARGE SCALE GENOMIC DNA]</scope>
    <source>
        <strain evidence="4">cv. Victoria</strain>
        <tissue evidence="3">Leaf</tissue>
    </source>
</reference>
<proteinExistence type="predicted"/>
<keyword evidence="4" id="KW-1185">Reference proteome</keyword>
<feature type="region of interest" description="Disordered" evidence="1">
    <location>
        <begin position="71"/>
        <end position="113"/>
    </location>
</feature>
<evidence type="ECO:0000256" key="2">
    <source>
        <dbReference type="SAM" id="SignalP"/>
    </source>
</evidence>
<feature type="compositionally biased region" description="Polar residues" evidence="1">
    <location>
        <begin position="103"/>
        <end position="113"/>
    </location>
</feature>
<feature type="signal peptide" evidence="2">
    <location>
        <begin position="1"/>
        <end position="24"/>
    </location>
</feature>
<organism evidence="3 4">
    <name type="scientific">Eragrostis curvula</name>
    <name type="common">weeping love grass</name>
    <dbReference type="NCBI Taxonomy" id="38414"/>
    <lineage>
        <taxon>Eukaryota</taxon>
        <taxon>Viridiplantae</taxon>
        <taxon>Streptophyta</taxon>
        <taxon>Embryophyta</taxon>
        <taxon>Tracheophyta</taxon>
        <taxon>Spermatophyta</taxon>
        <taxon>Magnoliopsida</taxon>
        <taxon>Liliopsida</taxon>
        <taxon>Poales</taxon>
        <taxon>Poaceae</taxon>
        <taxon>PACMAD clade</taxon>
        <taxon>Chloridoideae</taxon>
        <taxon>Eragrostideae</taxon>
        <taxon>Eragrostidinae</taxon>
        <taxon>Eragrostis</taxon>
    </lineage>
</organism>
<accession>A0A5J9SN85</accession>
<feature type="chain" id="PRO_5023836201" evidence="2">
    <location>
        <begin position="25"/>
        <end position="113"/>
    </location>
</feature>
<protein>
    <submittedName>
        <fullName evidence="3">Uncharacterized protein</fullName>
    </submittedName>
</protein>
<dbReference type="AlphaFoldDB" id="A0A5J9SN85"/>
<dbReference type="Gramene" id="TVU00397">
    <property type="protein sequence ID" value="TVU00397"/>
    <property type="gene ID" value="EJB05_54164"/>
</dbReference>
<keyword evidence="2" id="KW-0732">Signal</keyword>
<evidence type="ECO:0000256" key="1">
    <source>
        <dbReference type="SAM" id="MobiDB-lite"/>
    </source>
</evidence>
<name>A0A5J9SN85_9POAL</name>
<evidence type="ECO:0000313" key="4">
    <source>
        <dbReference type="Proteomes" id="UP000324897"/>
    </source>
</evidence>
<dbReference type="Proteomes" id="UP000324897">
    <property type="component" value="Unassembled WGS sequence"/>
</dbReference>
<sequence>MHTYRYSMVSLLICSHHLCNFVAGVSSNASSSSLALDMQTEQNAPEPIIFGGHLEALELCFNEAPGADTSGVSGMLGGDGRVRKEEVDSSKSKKCKMSAMSETDASFSCMSSG</sequence>